<accession>A0A5D6WB49</accession>
<dbReference type="Proteomes" id="UP000323646">
    <property type="component" value="Unassembled WGS sequence"/>
</dbReference>
<dbReference type="SMART" id="SM00363">
    <property type="entry name" value="S4"/>
    <property type="match status" value="1"/>
</dbReference>
<dbReference type="PROSITE" id="PS50889">
    <property type="entry name" value="S4"/>
    <property type="match status" value="1"/>
</dbReference>
<dbReference type="InterPro" id="IPR042092">
    <property type="entry name" value="PsdUridine_s_RsuA/RluB/E/F_cat"/>
</dbReference>
<evidence type="ECO:0000256" key="5">
    <source>
        <dbReference type="RuleBase" id="RU003887"/>
    </source>
</evidence>
<dbReference type="InterPro" id="IPR002942">
    <property type="entry name" value="S4_RNA-bd"/>
</dbReference>
<gene>
    <name evidence="7" type="ORF">FZ040_02740</name>
</gene>
<dbReference type="SUPFAM" id="SSF55120">
    <property type="entry name" value="Pseudouridine synthase"/>
    <property type="match status" value="1"/>
</dbReference>
<evidence type="ECO:0000259" key="6">
    <source>
        <dbReference type="SMART" id="SM00363"/>
    </source>
</evidence>
<proteinExistence type="inferred from homology"/>
<dbReference type="NCBIfam" id="TIGR00093">
    <property type="entry name" value="pseudouridine synthase"/>
    <property type="match status" value="1"/>
</dbReference>
<dbReference type="Gene3D" id="3.30.70.580">
    <property type="entry name" value="Pseudouridine synthase I, catalytic domain, N-terminal subdomain"/>
    <property type="match status" value="1"/>
</dbReference>
<evidence type="ECO:0000256" key="2">
    <source>
        <dbReference type="ARBA" id="ARBA00022884"/>
    </source>
</evidence>
<dbReference type="FunFam" id="3.30.70.1560:FF:000001">
    <property type="entry name" value="Pseudouridine synthase"/>
    <property type="match status" value="1"/>
</dbReference>
<dbReference type="OrthoDB" id="9807213at2"/>
<dbReference type="InterPro" id="IPR018496">
    <property type="entry name" value="PsdUridine_synth_RsuA/RluB_CS"/>
</dbReference>
<dbReference type="CDD" id="cd02870">
    <property type="entry name" value="PseudoU_synth_RsuA_like"/>
    <property type="match status" value="1"/>
</dbReference>
<dbReference type="InterPro" id="IPR020094">
    <property type="entry name" value="TruA/RsuA/RluB/E/F_N"/>
</dbReference>
<evidence type="ECO:0000256" key="3">
    <source>
        <dbReference type="ARBA" id="ARBA00023235"/>
    </source>
</evidence>
<dbReference type="GO" id="GO:0120159">
    <property type="term" value="F:rRNA pseudouridine synthase activity"/>
    <property type="evidence" value="ECO:0007669"/>
    <property type="project" value="UniProtKB-ARBA"/>
</dbReference>
<keyword evidence="3 5" id="KW-0413">Isomerase</keyword>
<dbReference type="Pfam" id="PF00849">
    <property type="entry name" value="PseudoU_synth_2"/>
    <property type="match status" value="1"/>
</dbReference>
<dbReference type="RefSeq" id="WP_149170768.1">
    <property type="nucleotide sequence ID" value="NZ_VTOY01000001.1"/>
</dbReference>
<dbReference type="GO" id="GO:0005829">
    <property type="term" value="C:cytosol"/>
    <property type="evidence" value="ECO:0007669"/>
    <property type="project" value="UniProtKB-ARBA"/>
</dbReference>
<dbReference type="InterPro" id="IPR000748">
    <property type="entry name" value="PsdUridine_synth_RsuA/RluB/E/F"/>
</dbReference>
<dbReference type="InterPro" id="IPR020103">
    <property type="entry name" value="PsdUridine_synth_cat_dom_sf"/>
</dbReference>
<organism evidence="7 8">
    <name type="scientific">Selenomonas ruminis</name>
    <dbReference type="NCBI Taxonomy" id="2593411"/>
    <lineage>
        <taxon>Bacteria</taxon>
        <taxon>Bacillati</taxon>
        <taxon>Bacillota</taxon>
        <taxon>Negativicutes</taxon>
        <taxon>Selenomonadales</taxon>
        <taxon>Selenomonadaceae</taxon>
        <taxon>Selenomonas</taxon>
    </lineage>
</organism>
<dbReference type="PANTHER" id="PTHR47683">
    <property type="entry name" value="PSEUDOURIDINE SYNTHASE FAMILY PROTEIN-RELATED"/>
    <property type="match status" value="1"/>
</dbReference>
<dbReference type="InterPro" id="IPR006145">
    <property type="entry name" value="PsdUridine_synth_RsuA/RluA"/>
</dbReference>
<dbReference type="AlphaFoldDB" id="A0A5D6WB49"/>
<dbReference type="FunFam" id="3.10.290.10:FF:000003">
    <property type="entry name" value="Pseudouridine synthase"/>
    <property type="match status" value="1"/>
</dbReference>
<dbReference type="CDD" id="cd00165">
    <property type="entry name" value="S4"/>
    <property type="match status" value="1"/>
</dbReference>
<dbReference type="InterPro" id="IPR050343">
    <property type="entry name" value="RsuA_PseudoU_synthase"/>
</dbReference>
<feature type="domain" description="RNA-binding S4" evidence="6">
    <location>
        <begin position="3"/>
        <end position="61"/>
    </location>
</feature>
<reference evidence="7 8" key="1">
    <citation type="submission" date="2019-08" db="EMBL/GenBank/DDBJ databases">
        <title>Selenomonas sp. mPRGC5 and Selenomonas sp. mPRGC8 isolated from ruminal fluid of dairy goat (Capra hircus).</title>
        <authorList>
            <person name="Poothong S."/>
            <person name="Nuengjamnong C."/>
            <person name="Tanasupawat S."/>
        </authorList>
    </citation>
    <scope>NUCLEOTIDE SEQUENCE [LARGE SCALE GENOMIC DNA]</scope>
    <source>
        <strain evidence="8">mPRGC5</strain>
    </source>
</reference>
<dbReference type="EMBL" id="VTOY01000001">
    <property type="protein sequence ID" value="TYZ25167.1"/>
    <property type="molecule type" value="Genomic_DNA"/>
</dbReference>
<comment type="similarity">
    <text evidence="1 5">Belongs to the pseudouridine synthase RsuA family.</text>
</comment>
<dbReference type="PROSITE" id="PS01149">
    <property type="entry name" value="PSI_RSU"/>
    <property type="match status" value="1"/>
</dbReference>
<dbReference type="GO" id="GO:0003723">
    <property type="term" value="F:RNA binding"/>
    <property type="evidence" value="ECO:0007669"/>
    <property type="project" value="UniProtKB-KW"/>
</dbReference>
<dbReference type="Pfam" id="PF01479">
    <property type="entry name" value="S4"/>
    <property type="match status" value="1"/>
</dbReference>
<dbReference type="EC" id="5.4.99.-" evidence="5"/>
<keyword evidence="2 4" id="KW-0694">RNA-binding</keyword>
<evidence type="ECO:0000256" key="1">
    <source>
        <dbReference type="ARBA" id="ARBA00008348"/>
    </source>
</evidence>
<keyword evidence="8" id="KW-1185">Reference proteome</keyword>
<dbReference type="SUPFAM" id="SSF55174">
    <property type="entry name" value="Alpha-L RNA-binding motif"/>
    <property type="match status" value="1"/>
</dbReference>
<dbReference type="Gene3D" id="3.30.70.1560">
    <property type="entry name" value="Alpha-L RNA-binding motif"/>
    <property type="match status" value="1"/>
</dbReference>
<evidence type="ECO:0000313" key="7">
    <source>
        <dbReference type="EMBL" id="TYZ25167.1"/>
    </source>
</evidence>
<sequence length="242" mass="26943">MQERLQKVISQAGIASRRAAEKMIQEGRVKVNGKLVTELGVKVDPQADDIRVDGRKISARQRQVYFLLNKPKGYISTAKDERGRSTVLDLLPEVKERIYPVGRLDNNTEGLLILTNDGALMNGLLHPKYEVEKTYVARIAGEPDEMTLDRLRQGIRLEDGMTAPAKVHLLAQGGGQSRVEITIHEGRNRQVRRMFAAIGSDVKALKRVKFAGLTLEGVGRGKHRELTAKELSALFRLAGIKE</sequence>
<dbReference type="GO" id="GO:0000455">
    <property type="term" value="P:enzyme-directed rRNA pseudouridine synthesis"/>
    <property type="evidence" value="ECO:0007669"/>
    <property type="project" value="UniProtKB-ARBA"/>
</dbReference>
<evidence type="ECO:0000313" key="8">
    <source>
        <dbReference type="Proteomes" id="UP000323646"/>
    </source>
</evidence>
<name>A0A5D6WB49_9FIRM</name>
<dbReference type="PANTHER" id="PTHR47683:SF2">
    <property type="entry name" value="RNA-BINDING S4 DOMAIN-CONTAINING PROTEIN"/>
    <property type="match status" value="1"/>
</dbReference>
<comment type="caution">
    <text evidence="7">The sequence shown here is derived from an EMBL/GenBank/DDBJ whole genome shotgun (WGS) entry which is preliminary data.</text>
</comment>
<dbReference type="Gene3D" id="3.10.290.10">
    <property type="entry name" value="RNA-binding S4 domain"/>
    <property type="match status" value="1"/>
</dbReference>
<protein>
    <recommendedName>
        <fullName evidence="5">Pseudouridine synthase</fullName>
        <ecNumber evidence="5">5.4.99.-</ecNumber>
    </recommendedName>
</protein>
<evidence type="ECO:0000256" key="4">
    <source>
        <dbReference type="PROSITE-ProRule" id="PRU00182"/>
    </source>
</evidence>
<dbReference type="InterPro" id="IPR036986">
    <property type="entry name" value="S4_RNA-bd_sf"/>
</dbReference>